<sequence length="750" mass="86513">MANVIQTKKKRDKKKKKEDGTEEFVFHQSTTPTPEDDLNIHIHKEATTGGGLCAKLVFFVLLTLLSTLIGLLITEHRGLTDLDTINTESAFARIFDGWIDQTPEVHEETYSVEESLEEDVEASHSQEDEEQDQIDVSEEQELSKTESEEPVDDEEEYQQNLDEDEDEPEETETQEYSTNDDDEVSSETAETKDETLEESKVSASVISREEPDEDEDKTFHEELNQRLLEKSRETLSTRNEISQLRNDQNVDEIEVSRSERQDAEEVDLKNEEENENLIPDSATDETEKPASNSETVKPLTKDSDSEDENWSNKHLGPNSVYDFSNITNVDDMKIREELDRAEQNLANDAAFALTLFNNILEKSPLSPRAFYGKARSLDALAERKKSNKLLDEAIIAYHQVLKLNDVPDALFQMVAERCINRARFRGVYNQAVPVHKLLIGRFPKNVHFQNELAVTYLTMNNFYEAKKVLYDILSKWPLNGFAMVNYGFILKLYDLDLKQAVKYLKRGIETKDRGVIDGRFFYHLGDALLRLGRKDEAMAVHIDGVNNKVFLSKYQRSLHNVNRLLGKPWWKKEDIPNTQFFVKLEQNWKVIRDEGLQLLNTDGLFKTETEDLREVGDWKQFELYARGIKNVKNCRECPKTCRLIESFPDAVGCKRGQIKFSVVQPGTHVWPHCGPTNCRLRSHLGLKVPSNVFIRVANEIRSWEEGKLLIFDDSFEHEIWHNGSSTRLILIVDFWHPQLTKEEKRTLSSV</sequence>
<feature type="compositionally biased region" description="Basic residues" evidence="2">
    <location>
        <begin position="7"/>
        <end position="16"/>
    </location>
</feature>
<keyword evidence="3" id="KW-0472">Membrane</keyword>
<evidence type="ECO:0000259" key="4">
    <source>
        <dbReference type="Pfam" id="PF05118"/>
    </source>
</evidence>
<feature type="region of interest" description="Disordered" evidence="2">
    <location>
        <begin position="1"/>
        <end position="32"/>
    </location>
</feature>
<organism evidence="5 6">
    <name type="scientific">Aquatica leii</name>
    <dbReference type="NCBI Taxonomy" id="1421715"/>
    <lineage>
        <taxon>Eukaryota</taxon>
        <taxon>Metazoa</taxon>
        <taxon>Ecdysozoa</taxon>
        <taxon>Arthropoda</taxon>
        <taxon>Hexapoda</taxon>
        <taxon>Insecta</taxon>
        <taxon>Pterygota</taxon>
        <taxon>Neoptera</taxon>
        <taxon>Endopterygota</taxon>
        <taxon>Coleoptera</taxon>
        <taxon>Polyphaga</taxon>
        <taxon>Elateriformia</taxon>
        <taxon>Elateroidea</taxon>
        <taxon>Lampyridae</taxon>
        <taxon>Luciolinae</taxon>
        <taxon>Aquatica</taxon>
    </lineage>
</organism>
<feature type="region of interest" description="Disordered" evidence="2">
    <location>
        <begin position="106"/>
        <end position="317"/>
    </location>
</feature>
<keyword evidence="3" id="KW-0812">Transmembrane</keyword>
<gene>
    <name evidence="5" type="ORF">RN001_015626</name>
</gene>
<comment type="similarity">
    <text evidence="1">Belongs to the aspartyl/asparaginyl beta-hydroxylase family.</text>
</comment>
<dbReference type="Proteomes" id="UP001353858">
    <property type="component" value="Unassembled WGS sequence"/>
</dbReference>
<evidence type="ECO:0000256" key="3">
    <source>
        <dbReference type="SAM" id="Phobius"/>
    </source>
</evidence>
<comment type="caution">
    <text evidence="5">The sequence shown here is derived from an EMBL/GenBank/DDBJ whole genome shotgun (WGS) entry which is preliminary data.</text>
</comment>
<proteinExistence type="inferred from homology"/>
<feature type="compositionally biased region" description="Basic and acidic residues" evidence="2">
    <location>
        <begin position="217"/>
        <end position="235"/>
    </location>
</feature>
<feature type="domain" description="Aspartyl/asparaginy/proline hydroxylase" evidence="4">
    <location>
        <begin position="585"/>
        <end position="737"/>
    </location>
</feature>
<feature type="compositionally biased region" description="Acidic residues" evidence="2">
    <location>
        <begin position="148"/>
        <end position="185"/>
    </location>
</feature>
<evidence type="ECO:0000313" key="5">
    <source>
        <dbReference type="EMBL" id="KAK4871502.1"/>
    </source>
</evidence>
<protein>
    <recommendedName>
        <fullName evidence="4">Aspartyl/asparaginy/proline hydroxylase domain-containing protein</fullName>
    </recommendedName>
</protein>
<keyword evidence="3" id="KW-1133">Transmembrane helix</keyword>
<name>A0AAN7SAR0_9COLE</name>
<dbReference type="InterPro" id="IPR039038">
    <property type="entry name" value="ASPH"/>
</dbReference>
<dbReference type="GO" id="GO:0062101">
    <property type="term" value="F:peptidyl-aspartic acid 3-dioxygenase activity"/>
    <property type="evidence" value="ECO:0007669"/>
    <property type="project" value="InterPro"/>
</dbReference>
<dbReference type="AlphaFoldDB" id="A0AAN7SAR0"/>
<feature type="compositionally biased region" description="Polar residues" evidence="2">
    <location>
        <begin position="236"/>
        <end position="247"/>
    </location>
</feature>
<evidence type="ECO:0000256" key="2">
    <source>
        <dbReference type="SAM" id="MobiDB-lite"/>
    </source>
</evidence>
<feature type="compositionally biased region" description="Acidic residues" evidence="2">
    <location>
        <begin position="110"/>
        <end position="120"/>
    </location>
</feature>
<dbReference type="PANTHER" id="PTHR12366:SF29">
    <property type="entry name" value="ASPARTYL BETA-HYDROXYLASE, ISOFORM L"/>
    <property type="match status" value="1"/>
</dbReference>
<dbReference type="InterPro" id="IPR011990">
    <property type="entry name" value="TPR-like_helical_dom_sf"/>
</dbReference>
<dbReference type="PANTHER" id="PTHR12366">
    <property type="entry name" value="ASPARTYL/ASPARAGINYL BETA-HYDROXYLASE"/>
    <property type="match status" value="1"/>
</dbReference>
<dbReference type="Gene3D" id="1.25.40.10">
    <property type="entry name" value="Tetratricopeptide repeat domain"/>
    <property type="match status" value="1"/>
</dbReference>
<dbReference type="SUPFAM" id="SSF51197">
    <property type="entry name" value="Clavaminate synthase-like"/>
    <property type="match status" value="1"/>
</dbReference>
<feature type="compositionally biased region" description="Basic and acidic residues" evidence="2">
    <location>
        <begin position="189"/>
        <end position="200"/>
    </location>
</feature>
<feature type="compositionally biased region" description="Basic and acidic residues" evidence="2">
    <location>
        <begin position="254"/>
        <end position="271"/>
    </location>
</feature>
<accession>A0AAN7SAR0</accession>
<evidence type="ECO:0000313" key="6">
    <source>
        <dbReference type="Proteomes" id="UP001353858"/>
    </source>
</evidence>
<dbReference type="Pfam" id="PF05118">
    <property type="entry name" value="Asp_Arg_Hydrox"/>
    <property type="match status" value="1"/>
</dbReference>
<feature type="compositionally biased region" description="Acidic residues" evidence="2">
    <location>
        <begin position="127"/>
        <end position="140"/>
    </location>
</feature>
<dbReference type="InterPro" id="IPR027443">
    <property type="entry name" value="IPNS-like_sf"/>
</dbReference>
<dbReference type="GO" id="GO:0005783">
    <property type="term" value="C:endoplasmic reticulum"/>
    <property type="evidence" value="ECO:0007669"/>
    <property type="project" value="TreeGrafter"/>
</dbReference>
<reference evidence="6" key="1">
    <citation type="submission" date="2023-01" db="EMBL/GenBank/DDBJ databases">
        <title>Key to firefly adult light organ development and bioluminescence: homeobox transcription factors regulate luciferase expression and transportation to peroxisome.</title>
        <authorList>
            <person name="Fu X."/>
        </authorList>
    </citation>
    <scope>NUCLEOTIDE SEQUENCE [LARGE SCALE GENOMIC DNA]</scope>
</reference>
<evidence type="ECO:0000256" key="1">
    <source>
        <dbReference type="ARBA" id="ARBA00007730"/>
    </source>
</evidence>
<dbReference type="EMBL" id="JARPUR010000008">
    <property type="protein sequence ID" value="KAK4871502.1"/>
    <property type="molecule type" value="Genomic_DNA"/>
</dbReference>
<dbReference type="InterPro" id="IPR007803">
    <property type="entry name" value="Asp/Arg/Pro-Hydrxlase"/>
</dbReference>
<dbReference type="SUPFAM" id="SSF48452">
    <property type="entry name" value="TPR-like"/>
    <property type="match status" value="1"/>
</dbReference>
<feature type="transmembrane region" description="Helical" evidence="3">
    <location>
        <begin position="52"/>
        <end position="73"/>
    </location>
</feature>
<keyword evidence="6" id="KW-1185">Reference proteome</keyword>
<dbReference type="Gene3D" id="2.60.120.330">
    <property type="entry name" value="B-lactam Antibiotic, Isopenicillin N Synthase, Chain"/>
    <property type="match status" value="1"/>
</dbReference>